<protein>
    <submittedName>
        <fullName evidence="2">ATP-binding protein</fullName>
    </submittedName>
</protein>
<dbReference type="PANTHER" id="PTHR34825:SF1">
    <property type="entry name" value="AAA-ATPASE-LIKE DOMAIN-CONTAINING PROTEIN"/>
    <property type="match status" value="1"/>
</dbReference>
<organism evidence="2 3">
    <name type="scientific">Candidatus Anaerostipes excrementavium</name>
    <dbReference type="NCBI Taxonomy" id="2838463"/>
    <lineage>
        <taxon>Bacteria</taxon>
        <taxon>Bacillati</taxon>
        <taxon>Bacillota</taxon>
        <taxon>Clostridia</taxon>
        <taxon>Lachnospirales</taxon>
        <taxon>Lachnospiraceae</taxon>
        <taxon>Anaerostipes</taxon>
    </lineage>
</organism>
<keyword evidence="2" id="KW-0067">ATP-binding</keyword>
<reference evidence="2" key="2">
    <citation type="submission" date="2021-04" db="EMBL/GenBank/DDBJ databases">
        <authorList>
            <person name="Gilroy R."/>
        </authorList>
    </citation>
    <scope>NUCLEOTIDE SEQUENCE</scope>
    <source>
        <strain evidence="2">CHK191-13928</strain>
    </source>
</reference>
<sequence>MARIVGLGIQDFSKIQRENVFYIDKTRFLKEWWEAKDEVTLIARPRRFGKTLTISMVEQFFSAAYADNRCFQDMDIWKEKKYREIQGTYPVISLTFSSIKERNFEEARKKICATIQMLYQKYRFLLEGDILNEQEKAEFLKVSAEMPEYEATLTLKKLSGYLERFYKKKVILLLDEYDTPMQEAYVKGYWQELADFVRNLLNASFKDNPYLERGLMTGITRISKGSIFFDLNHLKVVTTTSNEYADCFGFTEEEVFRSLEEYGLSDRKEEVKKWYDGFCFGDVKDIYNPWSILNYLDTKTAAPYWVNTSSNQLISTLLQEGNKEVKESFEKLLRRECIYTVMDEQIIYGQLDIDENAIWSLMLASGYLKVSNSRTVETSSEWDHVYGVSITNFEVLIMLKKMVRSWFAPSSSNYNEFVKAMLVGDVKAMNVYINRIASAVFSYFDTGKKPSEAAEPERFYHGFVLGLIVDLEDRYQITSNRESGFGRYDVVIEPKEKADQAIIMEFKIQDQDEKDLLQTVEAALSQIEMKNYASGLIGKGIHPEQIRKYGFAFRGKEILIGEGK</sequence>
<dbReference type="SUPFAM" id="SSF52540">
    <property type="entry name" value="P-loop containing nucleoside triphosphate hydrolases"/>
    <property type="match status" value="1"/>
</dbReference>
<name>A0A9D1WXC8_9FIRM</name>
<gene>
    <name evidence="2" type="ORF">H9735_12205</name>
</gene>
<dbReference type="AlphaFoldDB" id="A0A9D1WXC8"/>
<evidence type="ECO:0000313" key="3">
    <source>
        <dbReference type="Proteomes" id="UP000886721"/>
    </source>
</evidence>
<dbReference type="PANTHER" id="PTHR34825">
    <property type="entry name" value="CONSERVED PROTEIN, WITH A WEAK D-GALACTARATE DEHYDRATASE/ALTRONATE HYDROLASE DOMAIN"/>
    <property type="match status" value="1"/>
</dbReference>
<dbReference type="InterPro" id="IPR018631">
    <property type="entry name" value="AAA-ATPase-like_dom"/>
</dbReference>
<dbReference type="Pfam" id="PF08011">
    <property type="entry name" value="PDDEXK_9"/>
    <property type="match status" value="1"/>
</dbReference>
<dbReference type="InterPro" id="IPR012547">
    <property type="entry name" value="PDDEXK_9"/>
</dbReference>
<keyword evidence="2" id="KW-0547">Nucleotide-binding</keyword>
<dbReference type="Proteomes" id="UP000886721">
    <property type="component" value="Unassembled WGS sequence"/>
</dbReference>
<dbReference type="EMBL" id="DXEM01000035">
    <property type="protein sequence ID" value="HIX68867.1"/>
    <property type="molecule type" value="Genomic_DNA"/>
</dbReference>
<reference evidence="2" key="1">
    <citation type="journal article" date="2021" name="PeerJ">
        <title>Extensive microbial diversity within the chicken gut microbiome revealed by metagenomics and culture.</title>
        <authorList>
            <person name="Gilroy R."/>
            <person name="Ravi A."/>
            <person name="Getino M."/>
            <person name="Pursley I."/>
            <person name="Horton D.L."/>
            <person name="Alikhan N.F."/>
            <person name="Baker D."/>
            <person name="Gharbi K."/>
            <person name="Hall N."/>
            <person name="Watson M."/>
            <person name="Adriaenssens E.M."/>
            <person name="Foster-Nyarko E."/>
            <person name="Jarju S."/>
            <person name="Secka A."/>
            <person name="Antonio M."/>
            <person name="Oren A."/>
            <person name="Chaudhuri R.R."/>
            <person name="La Ragione R."/>
            <person name="Hildebrand F."/>
            <person name="Pallen M.J."/>
        </authorList>
    </citation>
    <scope>NUCLEOTIDE SEQUENCE</scope>
    <source>
        <strain evidence="2">CHK191-13928</strain>
    </source>
</reference>
<dbReference type="GO" id="GO:0005524">
    <property type="term" value="F:ATP binding"/>
    <property type="evidence" value="ECO:0007669"/>
    <property type="project" value="UniProtKB-KW"/>
</dbReference>
<comment type="caution">
    <text evidence="2">The sequence shown here is derived from an EMBL/GenBank/DDBJ whole genome shotgun (WGS) entry which is preliminary data.</text>
</comment>
<feature type="domain" description="AAA-ATPase-like" evidence="1">
    <location>
        <begin position="7"/>
        <end position="228"/>
    </location>
</feature>
<evidence type="ECO:0000259" key="1">
    <source>
        <dbReference type="Pfam" id="PF09820"/>
    </source>
</evidence>
<accession>A0A9D1WXC8</accession>
<dbReference type="InterPro" id="IPR027417">
    <property type="entry name" value="P-loop_NTPase"/>
</dbReference>
<dbReference type="Pfam" id="PF09820">
    <property type="entry name" value="AAA-ATPase_like"/>
    <property type="match status" value="1"/>
</dbReference>
<evidence type="ECO:0000313" key="2">
    <source>
        <dbReference type="EMBL" id="HIX68867.1"/>
    </source>
</evidence>
<proteinExistence type="predicted"/>